<dbReference type="AlphaFoldDB" id="A0A0H4I119"/>
<feature type="binding site" evidence="2">
    <location>
        <position position="114"/>
    </location>
    <ligand>
        <name>biotin</name>
        <dbReference type="ChEBI" id="CHEBI:57586"/>
    </ligand>
</feature>
<dbReference type="Gene3D" id="2.30.30.100">
    <property type="match status" value="1"/>
</dbReference>
<feature type="DNA-binding region" description="H-T-H motif" evidence="2">
    <location>
        <begin position="18"/>
        <end position="37"/>
    </location>
</feature>
<keyword evidence="2" id="KW-0678">Repressor</keyword>
<dbReference type="InterPro" id="IPR004408">
    <property type="entry name" value="Biotin_CoA_COase_ligase"/>
</dbReference>
<dbReference type="Pfam" id="PF08279">
    <property type="entry name" value="HTH_11"/>
    <property type="match status" value="1"/>
</dbReference>
<dbReference type="Pfam" id="PF03099">
    <property type="entry name" value="BPL_LplA_LipB"/>
    <property type="match status" value="1"/>
</dbReference>
<dbReference type="InterPro" id="IPR036390">
    <property type="entry name" value="WH_DNA-bd_sf"/>
</dbReference>
<dbReference type="SUPFAM" id="SSF46785">
    <property type="entry name" value="Winged helix' DNA-binding domain"/>
    <property type="match status" value="1"/>
</dbReference>
<dbReference type="HAMAP" id="MF_00978">
    <property type="entry name" value="Bifunct_BirA"/>
    <property type="match status" value="1"/>
</dbReference>
<comment type="function">
    <text evidence="2">Acts both as a biotin--[acetyl-CoA-carboxylase] ligase and a biotin-operon repressor. In the presence of ATP, BirA activates biotin to form the BirA-biotinyl-5'-adenylate (BirA-bio-5'-AMP or holoBirA) complex. HoloBirA can either transfer the biotinyl moiety to the biotin carboxyl carrier protein (BCCP) subunit of acetyl-CoA carboxylase, or bind to the biotin operator site and inhibit transcription of the operon.</text>
</comment>
<name>A0A0H4I119_9GAMM</name>
<keyword evidence="2" id="KW-0805">Transcription regulation</keyword>
<dbReference type="STRING" id="330734.ABA45_03105"/>
<keyword evidence="2" id="KW-0067">ATP-binding</keyword>
<comment type="similarity">
    <text evidence="2">Belongs to the biotin--protein ligase family.</text>
</comment>
<dbReference type="Gene3D" id="1.10.10.10">
    <property type="entry name" value="Winged helix-like DNA-binding domain superfamily/Winged helix DNA-binding domain"/>
    <property type="match status" value="1"/>
</dbReference>
<dbReference type="Proteomes" id="UP000036406">
    <property type="component" value="Chromosome"/>
</dbReference>
<keyword evidence="2" id="KW-0238">DNA-binding</keyword>
<dbReference type="KEGG" id="mpq:ABA45_03105"/>
<dbReference type="InterPro" id="IPR004143">
    <property type="entry name" value="BPL_LPL_catalytic"/>
</dbReference>
<feature type="binding site" evidence="2">
    <location>
        <position position="185"/>
    </location>
    <ligand>
        <name>biotin</name>
        <dbReference type="ChEBI" id="CHEBI:57586"/>
    </ligand>
</feature>
<accession>A0A0H4I119</accession>
<keyword evidence="2" id="KW-0092">Biotin</keyword>
<dbReference type="NCBIfam" id="TIGR00121">
    <property type="entry name" value="birA_ligase"/>
    <property type="match status" value="1"/>
</dbReference>
<dbReference type="GO" id="GO:0004077">
    <property type="term" value="F:biotin--[biotin carboxyl-carrier protein] ligase activity"/>
    <property type="evidence" value="ECO:0007669"/>
    <property type="project" value="UniProtKB-UniRule"/>
</dbReference>
<dbReference type="EC" id="6.3.4.15" evidence="2"/>
<dbReference type="EMBL" id="CP011494">
    <property type="protein sequence ID" value="AKO51533.1"/>
    <property type="molecule type" value="Genomic_DNA"/>
</dbReference>
<feature type="binding site" evidence="2">
    <location>
        <begin position="90"/>
        <end position="92"/>
    </location>
    <ligand>
        <name>biotin</name>
        <dbReference type="ChEBI" id="CHEBI:57586"/>
    </ligand>
</feature>
<evidence type="ECO:0000256" key="2">
    <source>
        <dbReference type="HAMAP-Rule" id="MF_00978"/>
    </source>
</evidence>
<dbReference type="GO" id="GO:0005524">
    <property type="term" value="F:ATP binding"/>
    <property type="evidence" value="ECO:0007669"/>
    <property type="project" value="UniProtKB-UniRule"/>
</dbReference>
<dbReference type="GO" id="GO:0005737">
    <property type="term" value="C:cytoplasm"/>
    <property type="evidence" value="ECO:0007669"/>
    <property type="project" value="TreeGrafter"/>
</dbReference>
<dbReference type="PROSITE" id="PS51733">
    <property type="entry name" value="BPL_LPL_CATALYTIC"/>
    <property type="match status" value="1"/>
</dbReference>
<proteinExistence type="inferred from homology"/>
<keyword evidence="5" id="KW-1185">Reference proteome</keyword>
<evidence type="ECO:0000313" key="5">
    <source>
        <dbReference type="Proteomes" id="UP000036406"/>
    </source>
</evidence>
<dbReference type="InterPro" id="IPR030855">
    <property type="entry name" value="Bifunct_BirA"/>
</dbReference>
<dbReference type="Gene3D" id="3.30.930.10">
    <property type="entry name" value="Bira Bifunctional Protein, Domain 2"/>
    <property type="match status" value="1"/>
</dbReference>
<dbReference type="PANTHER" id="PTHR12835:SF5">
    <property type="entry name" value="BIOTIN--PROTEIN LIGASE"/>
    <property type="match status" value="1"/>
</dbReference>
<reference evidence="4 5" key="1">
    <citation type="submission" date="2015-05" db="EMBL/GenBank/DDBJ databases">
        <title>Complete genome of Marinobacter psychrophilus strain 20041T isolated from sea-ice of the Canadian Basin.</title>
        <authorList>
            <person name="Song L."/>
            <person name="Ren L."/>
            <person name="Yu Y."/>
            <person name="Wang X."/>
        </authorList>
    </citation>
    <scope>NUCLEOTIDE SEQUENCE [LARGE SCALE GENOMIC DNA]</scope>
    <source>
        <strain evidence="4 5">20041</strain>
    </source>
</reference>
<dbReference type="InterPro" id="IPR013196">
    <property type="entry name" value="HTH_11"/>
</dbReference>
<dbReference type="InterPro" id="IPR036388">
    <property type="entry name" value="WH-like_DNA-bd_sf"/>
</dbReference>
<evidence type="ECO:0000313" key="4">
    <source>
        <dbReference type="EMBL" id="AKO51533.1"/>
    </source>
</evidence>
<evidence type="ECO:0000259" key="3">
    <source>
        <dbReference type="PROSITE" id="PS51733"/>
    </source>
</evidence>
<dbReference type="CDD" id="cd16442">
    <property type="entry name" value="BPL"/>
    <property type="match status" value="1"/>
</dbReference>
<comment type="catalytic activity">
    <reaction evidence="2">
        <text>biotin + L-lysyl-[protein] + ATP = N(6)-biotinyl-L-lysyl-[protein] + AMP + diphosphate + H(+)</text>
        <dbReference type="Rhea" id="RHEA:11756"/>
        <dbReference type="Rhea" id="RHEA-COMP:9752"/>
        <dbReference type="Rhea" id="RHEA-COMP:10505"/>
        <dbReference type="ChEBI" id="CHEBI:15378"/>
        <dbReference type="ChEBI" id="CHEBI:29969"/>
        <dbReference type="ChEBI" id="CHEBI:30616"/>
        <dbReference type="ChEBI" id="CHEBI:33019"/>
        <dbReference type="ChEBI" id="CHEBI:57586"/>
        <dbReference type="ChEBI" id="CHEBI:83144"/>
        <dbReference type="ChEBI" id="CHEBI:456215"/>
        <dbReference type="EC" id="6.3.4.15"/>
    </reaction>
</comment>
<evidence type="ECO:0000256" key="1">
    <source>
        <dbReference type="ARBA" id="ARBA00022598"/>
    </source>
</evidence>
<dbReference type="PATRIC" id="fig|330734.3.peg.684"/>
<keyword evidence="2" id="KW-0547">Nucleotide-binding</keyword>
<organism evidence="4 5">
    <name type="scientific">Marinobacter psychrophilus</name>
    <dbReference type="NCBI Taxonomy" id="330734"/>
    <lineage>
        <taxon>Bacteria</taxon>
        <taxon>Pseudomonadati</taxon>
        <taxon>Pseudomonadota</taxon>
        <taxon>Gammaproteobacteria</taxon>
        <taxon>Pseudomonadales</taxon>
        <taxon>Marinobacteraceae</taxon>
        <taxon>Marinobacter</taxon>
    </lineage>
</organism>
<feature type="domain" description="BPL/LPL catalytic" evidence="3">
    <location>
        <begin position="67"/>
        <end position="257"/>
    </location>
</feature>
<feature type="binding site" evidence="2">
    <location>
        <begin position="118"/>
        <end position="120"/>
    </location>
    <ligand>
        <name>biotin</name>
        <dbReference type="ChEBI" id="CHEBI:57586"/>
    </ligand>
</feature>
<gene>
    <name evidence="2" type="primary">birA</name>
    <name evidence="4" type="ORF">ABA45_03105</name>
</gene>
<dbReference type="SUPFAM" id="SSF55681">
    <property type="entry name" value="Class II aaRS and biotin synthetases"/>
    <property type="match status" value="1"/>
</dbReference>
<keyword evidence="2" id="KW-0804">Transcription</keyword>
<dbReference type="GO" id="GO:0003677">
    <property type="term" value="F:DNA binding"/>
    <property type="evidence" value="ECO:0007669"/>
    <property type="project" value="UniProtKB-UniRule"/>
</dbReference>
<dbReference type="InterPro" id="IPR045864">
    <property type="entry name" value="aa-tRNA-synth_II/BPL/LPL"/>
</dbReference>
<sequence length="321" mass="34298">MKAKVLITRLNDGKIHSGQSLATEFGVSRTAIWKIIQRALKEGFNIRTVRGHGYQLASPVDFLDQEIIVKNVESVSSRPLALSVVDEIDSTNAEVMRLLARGECVTPVVTAETQTAGRGRRGQPWCSPAGENIYLSMGLSLSGGFSAVDGLSLVLGVAVADALEYLGAAPVGLKWPNDIFIDGAKVGGILVELQGELQDGVVHAIVGLGLNVHMTAAPAIEQAWTSLALARPQLTWSRNALVSTLITSIADASDKFQSVGFAGFRSSWQSRDVFFSRHIMARDGELQGVGQGIDHSGNYVLRTIEGDVAVRSGEISLRFAS</sequence>
<keyword evidence="1 2" id="KW-0436">Ligase</keyword>
<dbReference type="GO" id="GO:0006355">
    <property type="term" value="P:regulation of DNA-templated transcription"/>
    <property type="evidence" value="ECO:0007669"/>
    <property type="project" value="UniProtKB-UniRule"/>
</dbReference>
<dbReference type="PANTHER" id="PTHR12835">
    <property type="entry name" value="BIOTIN PROTEIN LIGASE"/>
    <property type="match status" value="1"/>
</dbReference>
<protein>
    <recommendedName>
        <fullName evidence="2">Bifunctional ligase/repressor BirA</fullName>
    </recommendedName>
    <alternativeName>
        <fullName evidence="2">Biotin operon repressor</fullName>
    </alternativeName>
    <alternativeName>
        <fullName evidence="2">Biotin--[acetyl-CoA-carboxylase] ligase</fullName>
        <ecNumber evidence="2">6.3.4.15</ecNumber>
    </alternativeName>
    <alternativeName>
        <fullName evidence="2">Biotin--protein ligase</fullName>
    </alternativeName>
    <alternativeName>
        <fullName evidence="2">Biotin-[acetyl-CoA carboxylase] synthetase</fullName>
    </alternativeName>
</protein>
<dbReference type="RefSeq" id="WP_048384303.1">
    <property type="nucleotide sequence ID" value="NZ_CP011494.1"/>
</dbReference>